<feature type="compositionally biased region" description="Acidic residues" evidence="1">
    <location>
        <begin position="523"/>
        <end position="552"/>
    </location>
</feature>
<dbReference type="AlphaFoldDB" id="A0A914I2R4"/>
<feature type="compositionally biased region" description="Basic and acidic residues" evidence="1">
    <location>
        <begin position="510"/>
        <end position="522"/>
    </location>
</feature>
<feature type="region of interest" description="Disordered" evidence="1">
    <location>
        <begin position="457"/>
        <end position="762"/>
    </location>
</feature>
<keyword evidence="2" id="KW-1185">Reference proteome</keyword>
<feature type="compositionally biased region" description="Basic and acidic residues" evidence="1">
    <location>
        <begin position="651"/>
        <end position="669"/>
    </location>
</feature>
<organism evidence="2 3">
    <name type="scientific">Globodera rostochiensis</name>
    <name type="common">Golden nematode worm</name>
    <name type="synonym">Heterodera rostochiensis</name>
    <dbReference type="NCBI Taxonomy" id="31243"/>
    <lineage>
        <taxon>Eukaryota</taxon>
        <taxon>Metazoa</taxon>
        <taxon>Ecdysozoa</taxon>
        <taxon>Nematoda</taxon>
        <taxon>Chromadorea</taxon>
        <taxon>Rhabditida</taxon>
        <taxon>Tylenchina</taxon>
        <taxon>Tylenchomorpha</taxon>
        <taxon>Tylenchoidea</taxon>
        <taxon>Heteroderidae</taxon>
        <taxon>Heteroderinae</taxon>
        <taxon>Globodera</taxon>
    </lineage>
</organism>
<dbReference type="Proteomes" id="UP000887572">
    <property type="component" value="Unplaced"/>
</dbReference>
<name>A0A914I2R4_GLORO</name>
<feature type="region of interest" description="Disordered" evidence="1">
    <location>
        <begin position="29"/>
        <end position="76"/>
    </location>
</feature>
<proteinExistence type="predicted"/>
<feature type="region of interest" description="Disordered" evidence="1">
    <location>
        <begin position="118"/>
        <end position="139"/>
    </location>
</feature>
<feature type="compositionally biased region" description="Basic and acidic residues" evidence="1">
    <location>
        <begin position="557"/>
        <end position="583"/>
    </location>
</feature>
<protein>
    <submittedName>
        <fullName evidence="3">BTB domain-containing protein</fullName>
    </submittedName>
</protein>
<evidence type="ECO:0000313" key="2">
    <source>
        <dbReference type="Proteomes" id="UP000887572"/>
    </source>
</evidence>
<feature type="region of interest" description="Disordered" evidence="1">
    <location>
        <begin position="394"/>
        <end position="420"/>
    </location>
</feature>
<feature type="compositionally biased region" description="Basic and acidic residues" evidence="1">
    <location>
        <begin position="628"/>
        <end position="645"/>
    </location>
</feature>
<feature type="compositionally biased region" description="Basic and acidic residues" evidence="1">
    <location>
        <begin position="460"/>
        <end position="475"/>
    </location>
</feature>
<feature type="compositionally biased region" description="Basic and acidic residues" evidence="1">
    <location>
        <begin position="591"/>
        <end position="619"/>
    </location>
</feature>
<feature type="compositionally biased region" description="Basic and acidic residues" evidence="1">
    <location>
        <begin position="31"/>
        <end position="53"/>
    </location>
</feature>
<feature type="compositionally biased region" description="Pro residues" evidence="1">
    <location>
        <begin position="359"/>
        <end position="369"/>
    </location>
</feature>
<feature type="region of interest" description="Disordered" evidence="1">
    <location>
        <begin position="353"/>
        <end position="379"/>
    </location>
</feature>
<feature type="compositionally biased region" description="Basic and acidic residues" evidence="1">
    <location>
        <begin position="694"/>
        <end position="716"/>
    </location>
</feature>
<accession>A0A914I2R4</accession>
<feature type="compositionally biased region" description="Basic residues" evidence="1">
    <location>
        <begin position="495"/>
        <end position="509"/>
    </location>
</feature>
<feature type="compositionally biased region" description="Basic and acidic residues" evidence="1">
    <location>
        <begin position="120"/>
        <end position="139"/>
    </location>
</feature>
<feature type="compositionally biased region" description="Basic and acidic residues" evidence="1">
    <location>
        <begin position="66"/>
        <end position="76"/>
    </location>
</feature>
<feature type="compositionally biased region" description="Basic and acidic residues" evidence="1">
    <location>
        <begin position="735"/>
        <end position="756"/>
    </location>
</feature>
<feature type="compositionally biased region" description="Polar residues" evidence="1">
    <location>
        <begin position="404"/>
        <end position="416"/>
    </location>
</feature>
<reference evidence="3" key="1">
    <citation type="submission" date="2022-11" db="UniProtKB">
        <authorList>
            <consortium name="WormBaseParasite"/>
        </authorList>
    </citation>
    <scope>IDENTIFICATION</scope>
</reference>
<evidence type="ECO:0000256" key="1">
    <source>
        <dbReference type="SAM" id="MobiDB-lite"/>
    </source>
</evidence>
<sequence length="828" mass="92898">MEDDEDSVEDEDDAAAFACDIGWVRKTLAKAKADSNRGPEKEKSKTMKRDRDLSSSSARTSVLPEKQAKTSVMEERDVNASLDTDTEAIAILDHHSTRGQEQSKSKELGGDAELVGTKKGAIEDDHSTRGPEQSKSKELRVYGAASNVNESLVADKGEIEILSVRVDRSQPLLAMKLYRTSPLFERILATDAVTADGSCKTGAEYLYDALGLRDYMRGNVAPTGRPVVDSNQAPEMLEGLANKVILAAQSLEKKGEEMQTTNQSVMHMLRDLRDRVGAIETTMKADGQQRGMYQPRGWHDDTFRFSRGGGRGAFASPMAHKLYRSYNSTYSRNSRLIDQFETAAAHVNHNVPQDHMIQPAPPPPPPQPQSQPTALDEQSRVQNMPLPARLSTIFGQFPNEKSGPGQQLTNADSNRGQGKVLEGEIVDTMPDTRAETYQDLDDNYNLRSLLDGFEISNDSVTRETPQENELGRKDEEETIQNGSNLTVPIDERLVTKHHNKTSCCRKRKRDNNGDDKGKHAEESNDDNGEDASDSDVDKDDSDETSSEEEESSSLDSNEQHEQHMVNEQKDKQQEEHKEQHVEQGQETNQPQDHEQHEQHMVNEQKDKQQEEHKEQHVDQGQETNQPQDHQELQKKNEQQDKHGNDRASSLDSKDDERREIDAGTGKDEDGQVGVKAYGVPGQDDPEYLPNEQEQEGKQQEHLERNIEKRDDERTEIVHSTGGLETVGKAAIPGQDDPHHGHVKDSTRGHTEKKAEDPETEYLPCTNPKHIGVILGRNSRDPTVFCYVKRSPGKRDRHTQLKKSEVSEIHRIQELMLARVMDLSKSETS</sequence>
<evidence type="ECO:0000313" key="3">
    <source>
        <dbReference type="WBParaSite" id="Gr19_v10_g6082.t1"/>
    </source>
</evidence>
<dbReference type="WBParaSite" id="Gr19_v10_g6082.t1">
    <property type="protein sequence ID" value="Gr19_v10_g6082.t1"/>
    <property type="gene ID" value="Gr19_v10_g6082"/>
</dbReference>